<dbReference type="KEGG" id="pms:KNP414_07395"/>
<name>F8FPT2_PAEMK</name>
<accession>F8FPT2</accession>
<dbReference type="PATRIC" id="fig|1036673.3.peg.6901"/>
<proteinExistence type="predicted"/>
<keyword evidence="1" id="KW-0732">Signal</keyword>
<gene>
    <name evidence="2" type="ordered locus">KNP414_07395</name>
</gene>
<dbReference type="EMBL" id="CP002869">
    <property type="protein sequence ID" value="AEI45899.1"/>
    <property type="molecule type" value="Genomic_DNA"/>
</dbReference>
<evidence type="ECO:0008006" key="4">
    <source>
        <dbReference type="Google" id="ProtNLM"/>
    </source>
</evidence>
<evidence type="ECO:0000256" key="1">
    <source>
        <dbReference type="SAM" id="SignalP"/>
    </source>
</evidence>
<reference evidence="2 3" key="2">
    <citation type="journal article" date="2013" name="Genome Announc.">
        <title>Genome Sequence of Growth-Improving Paenibacillus mucilaginosus Strain KNP414.</title>
        <authorList>
            <person name="Lu J.J."/>
            <person name="Wang J.F."/>
            <person name="Hu X.F."/>
        </authorList>
    </citation>
    <scope>NUCLEOTIDE SEQUENCE [LARGE SCALE GENOMIC DNA]</scope>
    <source>
        <strain evidence="2 3">KNP414</strain>
    </source>
</reference>
<organism evidence="2 3">
    <name type="scientific">Paenibacillus mucilaginosus (strain KNP414)</name>
    <dbReference type="NCBI Taxonomy" id="1036673"/>
    <lineage>
        <taxon>Bacteria</taxon>
        <taxon>Bacillati</taxon>
        <taxon>Bacillota</taxon>
        <taxon>Bacilli</taxon>
        <taxon>Bacillales</taxon>
        <taxon>Paenibacillaceae</taxon>
        <taxon>Paenibacillus</taxon>
    </lineage>
</organism>
<reference evidence="3" key="1">
    <citation type="submission" date="2011-06" db="EMBL/GenBank/DDBJ databases">
        <title>Complete genome sequence of Paenibacillus mucilaginosus KNP414.</title>
        <authorList>
            <person name="Wang J."/>
            <person name="Hu S."/>
            <person name="Hu X."/>
            <person name="Zhang B."/>
            <person name="Dong D."/>
            <person name="Zhang S."/>
            <person name="Zhao K."/>
            <person name="Wu D."/>
        </authorList>
    </citation>
    <scope>NUCLEOTIDE SEQUENCE [LARGE SCALE GENOMIC DNA]</scope>
    <source>
        <strain evidence="3">KNP414</strain>
    </source>
</reference>
<feature type="chain" id="PRO_5038717588" description="Copper amine oxidase-like N-terminal domain-containing protein" evidence="1">
    <location>
        <begin position="25"/>
        <end position="182"/>
    </location>
</feature>
<feature type="signal peptide" evidence="1">
    <location>
        <begin position="1"/>
        <end position="24"/>
    </location>
</feature>
<evidence type="ECO:0000313" key="2">
    <source>
        <dbReference type="EMBL" id="AEI45899.1"/>
    </source>
</evidence>
<protein>
    <recommendedName>
        <fullName evidence="4">Copper amine oxidase-like N-terminal domain-containing protein</fullName>
    </recommendedName>
</protein>
<dbReference type="Proteomes" id="UP000006620">
    <property type="component" value="Chromosome"/>
</dbReference>
<evidence type="ECO:0000313" key="3">
    <source>
        <dbReference type="Proteomes" id="UP000006620"/>
    </source>
</evidence>
<sequence length="182" mass="19773">MKKNNLLLCAAGLLLMLGLQVPSALSPVPAEASAMQVDVRVPAWPVELDGITLDRSPSTYPPIVFHDITYIPMTWDVSRAAGLTLDWSAENGLTIRSGAEERVPLSPPAHGNAAADGKTLTAYVASFPITIDGKTVDLAKDPYPPLLFRNVTYFPLTWDYAVETFGWTASWDSRNGLSVRTK</sequence>
<dbReference type="AlphaFoldDB" id="F8FPT2"/>
<dbReference type="RefSeq" id="WP_013921040.1">
    <property type="nucleotide sequence ID" value="NC_015690.1"/>
</dbReference>
<dbReference type="HOGENOM" id="CLU_1480646_0_0_9"/>